<reference evidence="5 6" key="1">
    <citation type="submission" date="2020-07" db="EMBL/GenBank/DDBJ databases">
        <title>Pusillimonas sp. nov., isolated from poultry manure in Taiwan.</title>
        <authorList>
            <person name="Lin S.-Y."/>
            <person name="Tang Y.-S."/>
            <person name="Young C.-C."/>
        </authorList>
    </citation>
    <scope>NUCLEOTIDE SEQUENCE [LARGE SCALE GENOMIC DNA]</scope>
    <source>
        <strain evidence="5 6">CC-YST705</strain>
    </source>
</reference>
<dbReference type="PANTHER" id="PTHR23534">
    <property type="entry name" value="MFS PERMEASE"/>
    <property type="match status" value="1"/>
</dbReference>
<feature type="transmembrane region" description="Helical" evidence="4">
    <location>
        <begin position="69"/>
        <end position="93"/>
    </location>
</feature>
<gene>
    <name evidence="5" type="ORF">H0484_09515</name>
</gene>
<evidence type="ECO:0000256" key="4">
    <source>
        <dbReference type="SAM" id="Phobius"/>
    </source>
</evidence>
<dbReference type="Gene3D" id="1.20.1250.20">
    <property type="entry name" value="MFS general substrate transporter like domains"/>
    <property type="match status" value="1"/>
</dbReference>
<organism evidence="5 6">
    <name type="scientific">Mesopusillimonas faecipullorum</name>
    <dbReference type="NCBI Taxonomy" id="2755040"/>
    <lineage>
        <taxon>Bacteria</taxon>
        <taxon>Pseudomonadati</taxon>
        <taxon>Pseudomonadota</taxon>
        <taxon>Betaproteobacteria</taxon>
        <taxon>Burkholderiales</taxon>
        <taxon>Alcaligenaceae</taxon>
        <taxon>Mesopusillimonas</taxon>
    </lineage>
</organism>
<dbReference type="InterPro" id="IPR011701">
    <property type="entry name" value="MFS"/>
</dbReference>
<comment type="caution">
    <text evidence="5">The sequence shown here is derived from an EMBL/GenBank/DDBJ whole genome shotgun (WGS) entry which is preliminary data.</text>
</comment>
<evidence type="ECO:0000256" key="1">
    <source>
        <dbReference type="ARBA" id="ARBA00022692"/>
    </source>
</evidence>
<keyword evidence="1 4" id="KW-0812">Transmembrane</keyword>
<dbReference type="InterPro" id="IPR036259">
    <property type="entry name" value="MFS_trans_sf"/>
</dbReference>
<feature type="transmembrane region" description="Helical" evidence="4">
    <location>
        <begin position="134"/>
        <end position="154"/>
    </location>
</feature>
<keyword evidence="2 4" id="KW-1133">Transmembrane helix</keyword>
<dbReference type="SUPFAM" id="SSF103473">
    <property type="entry name" value="MFS general substrate transporter"/>
    <property type="match status" value="1"/>
</dbReference>
<proteinExistence type="predicted"/>
<feature type="transmembrane region" description="Helical" evidence="4">
    <location>
        <begin position="105"/>
        <end position="128"/>
    </location>
</feature>
<keyword evidence="3 4" id="KW-0472">Membrane</keyword>
<dbReference type="Pfam" id="PF07690">
    <property type="entry name" value="MFS_1"/>
    <property type="match status" value="1"/>
</dbReference>
<evidence type="ECO:0000313" key="5">
    <source>
        <dbReference type="EMBL" id="MCB5363983.1"/>
    </source>
</evidence>
<dbReference type="Proteomes" id="UP000776983">
    <property type="component" value="Unassembled WGS sequence"/>
</dbReference>
<dbReference type="PANTHER" id="PTHR23534:SF1">
    <property type="entry name" value="MAJOR FACILITATOR SUPERFAMILY PROTEIN"/>
    <property type="match status" value="1"/>
</dbReference>
<evidence type="ECO:0000256" key="3">
    <source>
        <dbReference type="ARBA" id="ARBA00023136"/>
    </source>
</evidence>
<accession>A0ABS8CD73</accession>
<dbReference type="EMBL" id="JACDXW010000004">
    <property type="protein sequence ID" value="MCB5363983.1"/>
    <property type="molecule type" value="Genomic_DNA"/>
</dbReference>
<name>A0ABS8CD73_9BURK</name>
<sequence length="164" mass="17747">MDRLIDSLFHGECSPERSHRPSCLIYRRHTQSGHLITRFGAGRVVIIGLLLTGLSAAVGLMGIDVAHFWLTLVLLGVGWNFGFIGASALVLECHRPEEKTRVQSLNDFIVFGTMAVGSFASGGLLAAYDWNTVLWVSFVPLAVALLALVIVPSMKKIDATGIRG</sequence>
<protein>
    <submittedName>
        <fullName evidence="5">MFS transporter</fullName>
    </submittedName>
</protein>
<evidence type="ECO:0000313" key="6">
    <source>
        <dbReference type="Proteomes" id="UP000776983"/>
    </source>
</evidence>
<keyword evidence="6" id="KW-1185">Reference proteome</keyword>
<feature type="transmembrane region" description="Helical" evidence="4">
    <location>
        <begin position="44"/>
        <end position="63"/>
    </location>
</feature>
<evidence type="ECO:0000256" key="2">
    <source>
        <dbReference type="ARBA" id="ARBA00022989"/>
    </source>
</evidence>